<evidence type="ECO:0000313" key="12">
    <source>
        <dbReference type="Proteomes" id="UP000196655"/>
    </source>
</evidence>
<dbReference type="OrthoDB" id="9814550at2"/>
<dbReference type="Gene3D" id="1.10.3720.10">
    <property type="entry name" value="MetI-like"/>
    <property type="match status" value="1"/>
</dbReference>
<keyword evidence="6" id="KW-0029">Amino-acid transport</keyword>
<dbReference type="CDD" id="cd06261">
    <property type="entry name" value="TM_PBP2"/>
    <property type="match status" value="1"/>
</dbReference>
<keyword evidence="8 9" id="KW-0472">Membrane</keyword>
<evidence type="ECO:0000256" key="1">
    <source>
        <dbReference type="ARBA" id="ARBA00004429"/>
    </source>
</evidence>
<feature type="transmembrane region" description="Helical" evidence="9">
    <location>
        <begin position="88"/>
        <end position="109"/>
    </location>
</feature>
<keyword evidence="7 9" id="KW-1133">Transmembrane helix</keyword>
<dbReference type="Proteomes" id="UP000196655">
    <property type="component" value="Unassembled WGS sequence"/>
</dbReference>
<protein>
    <submittedName>
        <fullName evidence="11">Polar amino acid ABC transporter permease</fullName>
    </submittedName>
</protein>
<accession>A0A211ZN63</accession>
<dbReference type="GO" id="GO:0043190">
    <property type="term" value="C:ATP-binding cassette (ABC) transporter complex"/>
    <property type="evidence" value="ECO:0007669"/>
    <property type="project" value="InterPro"/>
</dbReference>
<dbReference type="PANTHER" id="PTHR30614:SF0">
    <property type="entry name" value="L-CYSTINE TRANSPORT SYSTEM PERMEASE PROTEIN TCYL"/>
    <property type="match status" value="1"/>
</dbReference>
<sequence>MFDPALFLSALFGWPLAQGALVTLALSIAVQAVSFLLGMGAASLAASRRPASRWGMAVYVWLFRASPALLVLLFVWNGLPQMIPQLRAGWFSPFLAAFLALTLIQVAYLTEILRSAYAAIPAGQREAAAALGLHRWQVFLLVVLPQAMRIALPALVNEFISLLKTTSLATVISLKELMTVTSFAIATSFRFLEWYGAALVYYLLMVSVLTVAQIRIERRLSAGYVRR</sequence>
<keyword evidence="3 9" id="KW-0813">Transport</keyword>
<dbReference type="InterPro" id="IPR000515">
    <property type="entry name" value="MetI-like"/>
</dbReference>
<dbReference type="NCBIfam" id="TIGR01726">
    <property type="entry name" value="HEQRo_perm_3TM"/>
    <property type="match status" value="1"/>
</dbReference>
<evidence type="ECO:0000259" key="10">
    <source>
        <dbReference type="PROSITE" id="PS50928"/>
    </source>
</evidence>
<comment type="similarity">
    <text evidence="2">Belongs to the binding-protein-dependent transport system permease family. HisMQ subfamily.</text>
</comment>
<comment type="subcellular location">
    <subcellularLocation>
        <location evidence="1">Cell inner membrane</location>
        <topology evidence="1">Multi-pass membrane protein</topology>
    </subcellularLocation>
    <subcellularLocation>
        <location evidence="9">Cell membrane</location>
        <topology evidence="9">Multi-pass membrane protein</topology>
    </subcellularLocation>
</comment>
<dbReference type="PANTHER" id="PTHR30614">
    <property type="entry name" value="MEMBRANE COMPONENT OF AMINO ACID ABC TRANSPORTER"/>
    <property type="match status" value="1"/>
</dbReference>
<keyword evidence="4" id="KW-1003">Cell membrane</keyword>
<evidence type="ECO:0000256" key="9">
    <source>
        <dbReference type="RuleBase" id="RU363032"/>
    </source>
</evidence>
<dbReference type="SUPFAM" id="SSF161098">
    <property type="entry name" value="MetI-like"/>
    <property type="match status" value="1"/>
</dbReference>
<keyword evidence="12" id="KW-1185">Reference proteome</keyword>
<dbReference type="EMBL" id="NHON01000021">
    <property type="protein sequence ID" value="OWJ66689.1"/>
    <property type="molecule type" value="Genomic_DNA"/>
</dbReference>
<dbReference type="InterPro" id="IPR035906">
    <property type="entry name" value="MetI-like_sf"/>
</dbReference>
<evidence type="ECO:0000313" key="11">
    <source>
        <dbReference type="EMBL" id="OWJ66689.1"/>
    </source>
</evidence>
<comment type="caution">
    <text evidence="11">The sequence shown here is derived from an EMBL/GenBank/DDBJ whole genome shotgun (WGS) entry which is preliminary data.</text>
</comment>
<dbReference type="GO" id="GO:0006865">
    <property type="term" value="P:amino acid transport"/>
    <property type="evidence" value="ECO:0007669"/>
    <property type="project" value="UniProtKB-KW"/>
</dbReference>
<dbReference type="InterPro" id="IPR010065">
    <property type="entry name" value="AA_ABC_transptr_permease_3TM"/>
</dbReference>
<gene>
    <name evidence="11" type="ORF">BWR60_13465</name>
</gene>
<evidence type="ECO:0000256" key="6">
    <source>
        <dbReference type="ARBA" id="ARBA00022970"/>
    </source>
</evidence>
<keyword evidence="5 9" id="KW-0812">Transmembrane</keyword>
<dbReference type="GO" id="GO:0022857">
    <property type="term" value="F:transmembrane transporter activity"/>
    <property type="evidence" value="ECO:0007669"/>
    <property type="project" value="InterPro"/>
</dbReference>
<feature type="transmembrane region" description="Helical" evidence="9">
    <location>
        <begin position="194"/>
        <end position="212"/>
    </location>
</feature>
<evidence type="ECO:0000256" key="3">
    <source>
        <dbReference type="ARBA" id="ARBA00022448"/>
    </source>
</evidence>
<organism evidence="11 12">
    <name type="scientific">Inquilinus limosus</name>
    <dbReference type="NCBI Taxonomy" id="171674"/>
    <lineage>
        <taxon>Bacteria</taxon>
        <taxon>Pseudomonadati</taxon>
        <taxon>Pseudomonadota</taxon>
        <taxon>Alphaproteobacteria</taxon>
        <taxon>Rhodospirillales</taxon>
        <taxon>Rhodospirillaceae</taxon>
        <taxon>Inquilinus</taxon>
    </lineage>
</organism>
<evidence type="ECO:0000256" key="4">
    <source>
        <dbReference type="ARBA" id="ARBA00022475"/>
    </source>
</evidence>
<proteinExistence type="inferred from homology"/>
<evidence type="ECO:0000256" key="2">
    <source>
        <dbReference type="ARBA" id="ARBA00010072"/>
    </source>
</evidence>
<name>A0A211ZN63_9PROT</name>
<dbReference type="InterPro" id="IPR043429">
    <property type="entry name" value="ArtM/GltK/GlnP/TcyL/YhdX-like"/>
</dbReference>
<evidence type="ECO:0000256" key="5">
    <source>
        <dbReference type="ARBA" id="ARBA00022692"/>
    </source>
</evidence>
<reference evidence="12" key="1">
    <citation type="submission" date="2017-05" db="EMBL/GenBank/DDBJ databases">
        <authorList>
            <person name="Macchi M."/>
            <person name="Festa S."/>
            <person name="Coppotelli B.M."/>
            <person name="Morelli I.S."/>
        </authorList>
    </citation>
    <scope>NUCLEOTIDE SEQUENCE [LARGE SCALE GENOMIC DNA]</scope>
    <source>
        <strain evidence="12">I</strain>
    </source>
</reference>
<evidence type="ECO:0000256" key="7">
    <source>
        <dbReference type="ARBA" id="ARBA00022989"/>
    </source>
</evidence>
<evidence type="ECO:0000256" key="8">
    <source>
        <dbReference type="ARBA" id="ARBA00023136"/>
    </source>
</evidence>
<dbReference type="AlphaFoldDB" id="A0A211ZN63"/>
<dbReference type="RefSeq" id="WP_088151577.1">
    <property type="nucleotide sequence ID" value="NZ_NHON01000021.1"/>
</dbReference>
<dbReference type="PROSITE" id="PS50928">
    <property type="entry name" value="ABC_TM1"/>
    <property type="match status" value="1"/>
</dbReference>
<feature type="domain" description="ABC transmembrane type-1" evidence="10">
    <location>
        <begin position="20"/>
        <end position="212"/>
    </location>
</feature>
<feature type="transmembrane region" description="Helical" evidence="9">
    <location>
        <begin position="58"/>
        <end position="76"/>
    </location>
</feature>
<dbReference type="Pfam" id="PF00528">
    <property type="entry name" value="BPD_transp_1"/>
    <property type="match status" value="1"/>
</dbReference>